<dbReference type="STRING" id="559304.G8Y8A6"/>
<feature type="transmembrane region" description="Helical" evidence="7">
    <location>
        <begin position="181"/>
        <end position="200"/>
    </location>
</feature>
<evidence type="ECO:0000256" key="2">
    <source>
        <dbReference type="ARBA" id="ARBA00007322"/>
    </source>
</evidence>
<feature type="transmembrane region" description="Helical" evidence="7">
    <location>
        <begin position="79"/>
        <end position="100"/>
    </location>
</feature>
<reference evidence="10" key="2">
    <citation type="journal article" date="2012" name="G3 (Bethesda)">
        <title>Pichia sorbitophila, an interspecies yeast hybrid reveals early steps of genome resolution following polyploidization.</title>
        <authorList>
            <person name="Leh Louis V."/>
            <person name="Despons L."/>
            <person name="Friedrich A."/>
            <person name="Martin T."/>
            <person name="Durrens P."/>
            <person name="Casaregola S."/>
            <person name="Neuveglise C."/>
            <person name="Fairhead C."/>
            <person name="Marck C."/>
            <person name="Cruz J.A."/>
            <person name="Straub M.L."/>
            <person name="Kugler V."/>
            <person name="Sacerdot C."/>
            <person name="Uzunov Z."/>
            <person name="Thierry A."/>
            <person name="Weiss S."/>
            <person name="Bleykasten C."/>
            <person name="De Montigny J."/>
            <person name="Jacques N."/>
            <person name="Jung P."/>
            <person name="Lemaire M."/>
            <person name="Mallet S."/>
            <person name="Morel G."/>
            <person name="Richard G.F."/>
            <person name="Sarkar A."/>
            <person name="Savel G."/>
            <person name="Schacherer J."/>
            <person name="Seret M.L."/>
            <person name="Talla E."/>
            <person name="Samson G."/>
            <person name="Jubin C."/>
            <person name="Poulain J."/>
            <person name="Vacherie B."/>
            <person name="Barbe V."/>
            <person name="Pelletier E."/>
            <person name="Sherman D.J."/>
            <person name="Westhof E."/>
            <person name="Weissenbach J."/>
            <person name="Baret P.V."/>
            <person name="Wincker P."/>
            <person name="Gaillardin C."/>
            <person name="Dujon B."/>
            <person name="Souciet J.L."/>
        </authorList>
    </citation>
    <scope>NUCLEOTIDE SEQUENCE [LARGE SCALE GENOMIC DNA]</scope>
    <source>
        <strain evidence="10">ATCC MYA-4447 / BCRC 22081 / CBS 7064 / NBRC 10061 / NRRL Y-12695</strain>
    </source>
</reference>
<dbReference type="Pfam" id="PF03661">
    <property type="entry name" value="TMEM33_Pom33"/>
    <property type="match status" value="1"/>
</dbReference>
<dbReference type="PANTHER" id="PTHR12703">
    <property type="entry name" value="TRANSMEMBRANE PROTEIN 33"/>
    <property type="match status" value="1"/>
</dbReference>
<evidence type="ECO:0000256" key="4">
    <source>
        <dbReference type="ARBA" id="ARBA00022989"/>
    </source>
</evidence>
<dbReference type="FunCoup" id="G8Y8A6">
    <property type="interactions" value="262"/>
</dbReference>
<organism evidence="8 10">
    <name type="scientific">Pichia sorbitophila (strain ATCC MYA-4447 / BCRC 22081 / CBS 7064 / NBRC 10061 / NRRL Y-12695)</name>
    <name type="common">Hybrid yeast</name>
    <dbReference type="NCBI Taxonomy" id="559304"/>
    <lineage>
        <taxon>Eukaryota</taxon>
        <taxon>Fungi</taxon>
        <taxon>Dikarya</taxon>
        <taxon>Ascomycota</taxon>
        <taxon>Saccharomycotina</taxon>
        <taxon>Pichiomycetes</taxon>
        <taxon>Debaryomycetaceae</taxon>
        <taxon>Millerozyma</taxon>
    </lineage>
</organism>
<keyword evidence="4 7" id="KW-1133">Transmembrane helix</keyword>
<feature type="compositionally biased region" description="Basic and acidic residues" evidence="6">
    <location>
        <begin position="18"/>
        <end position="27"/>
    </location>
</feature>
<protein>
    <submittedName>
        <fullName evidence="8">Piso0_003784 protein</fullName>
    </submittedName>
</protein>
<dbReference type="GO" id="GO:0005783">
    <property type="term" value="C:endoplasmic reticulum"/>
    <property type="evidence" value="ECO:0007669"/>
    <property type="project" value="TreeGrafter"/>
</dbReference>
<dbReference type="EMBL" id="FO082049">
    <property type="protein sequence ID" value="CCE83212.1"/>
    <property type="molecule type" value="Genomic_DNA"/>
</dbReference>
<gene>
    <name evidence="8" type="primary">Piso0_003784</name>
    <name evidence="8" type="ORF">GNLVRS01_PISO0K02496g</name>
    <name evidence="9" type="ORF">GNLVRS01_PISO0L02497g</name>
</gene>
<evidence type="ECO:0000313" key="8">
    <source>
        <dbReference type="EMBL" id="CCE83212.1"/>
    </source>
</evidence>
<dbReference type="Proteomes" id="UP000005222">
    <property type="component" value="Chromosome L"/>
</dbReference>
<dbReference type="eggNOG" id="KOG4002">
    <property type="taxonomic scope" value="Eukaryota"/>
</dbReference>
<dbReference type="GO" id="GO:0071786">
    <property type="term" value="P:endoplasmic reticulum tubular network organization"/>
    <property type="evidence" value="ECO:0007669"/>
    <property type="project" value="TreeGrafter"/>
</dbReference>
<feature type="transmembrane region" description="Helical" evidence="7">
    <location>
        <begin position="120"/>
        <end position="142"/>
    </location>
</feature>
<dbReference type="GO" id="GO:0016020">
    <property type="term" value="C:membrane"/>
    <property type="evidence" value="ECO:0007669"/>
    <property type="project" value="UniProtKB-SubCell"/>
</dbReference>
<dbReference type="InParanoid" id="G8Y8A6"/>
<evidence type="ECO:0000256" key="6">
    <source>
        <dbReference type="SAM" id="MobiDB-lite"/>
    </source>
</evidence>
<dbReference type="AlphaFoldDB" id="G8Y8A6"/>
<evidence type="ECO:0000313" key="9">
    <source>
        <dbReference type="EMBL" id="CCE84243.1"/>
    </source>
</evidence>
<dbReference type="HOGENOM" id="CLU_065417_1_0_1"/>
<keyword evidence="5 7" id="KW-0472">Membrane</keyword>
<dbReference type="EMBL" id="FO082048">
    <property type="protein sequence ID" value="CCE84243.1"/>
    <property type="molecule type" value="Genomic_DNA"/>
</dbReference>
<dbReference type="InterPro" id="IPR051645">
    <property type="entry name" value="PER33/POM33_regulator"/>
</dbReference>
<comment type="similarity">
    <text evidence="2">Belongs to the PER33/POM33 family.</text>
</comment>
<keyword evidence="3 7" id="KW-0812">Transmembrane</keyword>
<evidence type="ECO:0000256" key="1">
    <source>
        <dbReference type="ARBA" id="ARBA00004141"/>
    </source>
</evidence>
<keyword evidence="10" id="KW-1185">Reference proteome</keyword>
<sequence>MAEQQNPQHGAKPTASATHEETKKDVKKDVKTEKVDVKQLSEVVKTLQFAWFVGHVATILGVLFYALTYIKSGSRFHRFWYILALFGILESFGILVYQLVVKKSLKSIELLRDDNTQYFLLAFAFLLFRPYVLFPLLPFALFSTFHILAYSKGVLFPIFGIGQGLDQKVGDFISSNNSRSIQLASILEIYSFVLLTLRVITFRKNSLFIWLVYGVFLKLRFEKSTFTRNYFKTIELTLDDTVNKTGNPSLKDIWIKVKGVVRNIGSFHLVNDYTKEKSQ</sequence>
<dbReference type="InterPro" id="IPR005344">
    <property type="entry name" value="TMEM33/Pom33"/>
</dbReference>
<evidence type="ECO:0000256" key="3">
    <source>
        <dbReference type="ARBA" id="ARBA00022692"/>
    </source>
</evidence>
<evidence type="ECO:0000256" key="5">
    <source>
        <dbReference type="ARBA" id="ARBA00023136"/>
    </source>
</evidence>
<dbReference type="GO" id="GO:0061024">
    <property type="term" value="P:membrane organization"/>
    <property type="evidence" value="ECO:0007669"/>
    <property type="project" value="TreeGrafter"/>
</dbReference>
<evidence type="ECO:0000313" key="10">
    <source>
        <dbReference type="Proteomes" id="UP000005222"/>
    </source>
</evidence>
<accession>G8Y8A6</accession>
<evidence type="ECO:0000256" key="7">
    <source>
        <dbReference type="SAM" id="Phobius"/>
    </source>
</evidence>
<dbReference type="PANTHER" id="PTHR12703:SF4">
    <property type="entry name" value="TRANSMEMBRANE PROTEIN 33"/>
    <property type="match status" value="1"/>
</dbReference>
<dbReference type="OrthoDB" id="5581259at2759"/>
<feature type="transmembrane region" description="Helical" evidence="7">
    <location>
        <begin position="49"/>
        <end position="67"/>
    </location>
</feature>
<name>G8Y8A6_PICSO</name>
<feature type="region of interest" description="Disordered" evidence="6">
    <location>
        <begin position="1"/>
        <end position="27"/>
    </location>
</feature>
<reference evidence="8" key="1">
    <citation type="submission" date="2011-10" db="EMBL/GenBank/DDBJ databases">
        <authorList>
            <person name="Genoscope - CEA"/>
        </authorList>
    </citation>
    <scope>NUCLEOTIDE SEQUENCE</scope>
</reference>
<proteinExistence type="inferred from homology"/>
<dbReference type="Proteomes" id="UP000005222">
    <property type="component" value="Chromosome K"/>
</dbReference>
<comment type="subcellular location">
    <subcellularLocation>
        <location evidence="1">Membrane</location>
        <topology evidence="1">Multi-pass membrane protein</topology>
    </subcellularLocation>
</comment>